<organism evidence="1 2">
    <name type="scientific">Engystomops pustulosus</name>
    <name type="common">Tungara frog</name>
    <name type="synonym">Physalaemus pustulosus</name>
    <dbReference type="NCBI Taxonomy" id="76066"/>
    <lineage>
        <taxon>Eukaryota</taxon>
        <taxon>Metazoa</taxon>
        <taxon>Chordata</taxon>
        <taxon>Craniata</taxon>
        <taxon>Vertebrata</taxon>
        <taxon>Euteleostomi</taxon>
        <taxon>Amphibia</taxon>
        <taxon>Batrachia</taxon>
        <taxon>Anura</taxon>
        <taxon>Neobatrachia</taxon>
        <taxon>Hyloidea</taxon>
        <taxon>Leptodactylidae</taxon>
        <taxon>Leiuperinae</taxon>
        <taxon>Engystomops</taxon>
    </lineage>
</organism>
<gene>
    <name evidence="1" type="ORF">GDO81_011970</name>
</gene>
<evidence type="ECO:0000313" key="1">
    <source>
        <dbReference type="EMBL" id="KAG8572205.1"/>
    </source>
</evidence>
<evidence type="ECO:0000313" key="2">
    <source>
        <dbReference type="Proteomes" id="UP000824782"/>
    </source>
</evidence>
<protein>
    <submittedName>
        <fullName evidence="1">Uncharacterized protein</fullName>
    </submittedName>
</protein>
<proteinExistence type="predicted"/>
<dbReference type="EMBL" id="WNYA01000005">
    <property type="protein sequence ID" value="KAG8572205.1"/>
    <property type="molecule type" value="Genomic_DNA"/>
</dbReference>
<dbReference type="Proteomes" id="UP000824782">
    <property type="component" value="Unassembled WGS sequence"/>
</dbReference>
<accession>A0AAV7BIC5</accession>
<keyword evidence="2" id="KW-1185">Reference proteome</keyword>
<comment type="caution">
    <text evidence="1">The sequence shown here is derived from an EMBL/GenBank/DDBJ whole genome shotgun (WGS) entry which is preliminary data.</text>
</comment>
<dbReference type="AlphaFoldDB" id="A0AAV7BIC5"/>
<sequence length="82" mass="9466">MFEEGTAFGIIISWEVMFNTNIYSGSSLLLQYVVLSASIRYMQQEHRGQICPNIVRWSSCKSSLLVEQMTESRKKMKVVKNN</sequence>
<reference evidence="1" key="1">
    <citation type="thesis" date="2020" institute="ProQuest LLC" country="789 East Eisenhower Parkway, Ann Arbor, MI, USA">
        <title>Comparative Genomics and Chromosome Evolution.</title>
        <authorList>
            <person name="Mudd A.B."/>
        </authorList>
    </citation>
    <scope>NUCLEOTIDE SEQUENCE</scope>
    <source>
        <strain evidence="1">237g6f4</strain>
        <tissue evidence="1">Blood</tissue>
    </source>
</reference>
<name>A0AAV7BIC5_ENGPU</name>